<accession>A0A6N2UFB7</accession>
<protein>
    <submittedName>
        <fullName evidence="1">Uncharacterized protein</fullName>
    </submittedName>
</protein>
<evidence type="ECO:0000313" key="1">
    <source>
        <dbReference type="EMBL" id="VYT17175.1"/>
    </source>
</evidence>
<sequence>MAFFMKLQEPYFEKILDLKYGTPSADTLLRVFAIIEPEKFMEMFYHWILFLMQKRKYKISQDIDYLMKLDKRFDKKKKMTYEKMSMLYTYHLEYVQELIFEKIVENI</sequence>
<name>A0A6N2UFB7_BLAHA</name>
<organism evidence="1">
    <name type="scientific">Blautia hansenii</name>
    <name type="common">Ruminococcus hansenii</name>
    <dbReference type="NCBI Taxonomy" id="1322"/>
    <lineage>
        <taxon>Bacteria</taxon>
        <taxon>Bacillati</taxon>
        <taxon>Bacillota</taxon>
        <taxon>Clostridia</taxon>
        <taxon>Lachnospirales</taxon>
        <taxon>Lachnospiraceae</taxon>
        <taxon>Blautia</taxon>
    </lineage>
</organism>
<dbReference type="EMBL" id="CACRSY010000014">
    <property type="protein sequence ID" value="VYT17175.1"/>
    <property type="molecule type" value="Genomic_DNA"/>
</dbReference>
<dbReference type="RefSeq" id="WP_003019702.1">
    <property type="nucleotide sequence ID" value="NZ_CACRSY010000014.1"/>
</dbReference>
<gene>
    <name evidence="1" type="ORF">BHLFYP23_00444</name>
</gene>
<dbReference type="AlphaFoldDB" id="A0A6N2UFB7"/>
<reference evidence="1" key="1">
    <citation type="submission" date="2019-11" db="EMBL/GenBank/DDBJ databases">
        <authorList>
            <person name="Feng L."/>
        </authorList>
    </citation>
    <scope>NUCLEOTIDE SEQUENCE</scope>
    <source>
        <strain evidence="1">BhanseniiLFYP23</strain>
    </source>
</reference>
<proteinExistence type="predicted"/>